<evidence type="ECO:0000313" key="1">
    <source>
        <dbReference type="EMBL" id="KAJ4441763.1"/>
    </source>
</evidence>
<proteinExistence type="predicted"/>
<evidence type="ECO:0000313" key="2">
    <source>
        <dbReference type="Proteomes" id="UP001148838"/>
    </source>
</evidence>
<accession>A0ABQ8T5I7</accession>
<dbReference type="EMBL" id="JAJSOF020000015">
    <property type="protein sequence ID" value="KAJ4441763.1"/>
    <property type="molecule type" value="Genomic_DNA"/>
</dbReference>
<name>A0ABQ8T5I7_PERAM</name>
<gene>
    <name evidence="1" type="ORF">ANN_11621</name>
</gene>
<keyword evidence="2" id="KW-1185">Reference proteome</keyword>
<reference evidence="1 2" key="1">
    <citation type="journal article" date="2022" name="Allergy">
        <title>Genome assembly and annotation of Periplaneta americana reveal a comprehensive cockroach allergen profile.</title>
        <authorList>
            <person name="Wang L."/>
            <person name="Xiong Q."/>
            <person name="Saelim N."/>
            <person name="Wang L."/>
            <person name="Nong W."/>
            <person name="Wan A.T."/>
            <person name="Shi M."/>
            <person name="Liu X."/>
            <person name="Cao Q."/>
            <person name="Hui J.H.L."/>
            <person name="Sookrung N."/>
            <person name="Leung T.F."/>
            <person name="Tungtrongchitr A."/>
            <person name="Tsui S.K.W."/>
        </authorList>
    </citation>
    <scope>NUCLEOTIDE SEQUENCE [LARGE SCALE GENOMIC DNA]</scope>
    <source>
        <strain evidence="1">PWHHKU_190912</strain>
    </source>
</reference>
<dbReference type="Proteomes" id="UP001148838">
    <property type="component" value="Unassembled WGS sequence"/>
</dbReference>
<protein>
    <submittedName>
        <fullName evidence="1">Uncharacterized protein</fullName>
    </submittedName>
</protein>
<organism evidence="1 2">
    <name type="scientific">Periplaneta americana</name>
    <name type="common">American cockroach</name>
    <name type="synonym">Blatta americana</name>
    <dbReference type="NCBI Taxonomy" id="6978"/>
    <lineage>
        <taxon>Eukaryota</taxon>
        <taxon>Metazoa</taxon>
        <taxon>Ecdysozoa</taxon>
        <taxon>Arthropoda</taxon>
        <taxon>Hexapoda</taxon>
        <taxon>Insecta</taxon>
        <taxon>Pterygota</taxon>
        <taxon>Neoptera</taxon>
        <taxon>Polyneoptera</taxon>
        <taxon>Dictyoptera</taxon>
        <taxon>Blattodea</taxon>
        <taxon>Blattoidea</taxon>
        <taxon>Blattidae</taxon>
        <taxon>Blattinae</taxon>
        <taxon>Periplaneta</taxon>
    </lineage>
</organism>
<sequence length="210" mass="23758">MDLRELGYDGRDWIILVQDRDRWRAYTSLDFSPQSPAALLSPLCSGTACRNLLSPLPAARRPTVLRGARVDSRATCSLAGRWSTLFNDPVSTTRSLIVDGIYDIDIVFGEMSPKIRHRLPDIRLTAGENLRKTQPERTSQNISIQTLMKPELVAVQYVKGPTFLTLYHIHSIPFTIALLSQRKYFSKQTNARNQLSDLGEQVEWTQLTAL</sequence>
<comment type="caution">
    <text evidence="1">The sequence shown here is derived from an EMBL/GenBank/DDBJ whole genome shotgun (WGS) entry which is preliminary data.</text>
</comment>